<organism evidence="1 4">
    <name type="scientific">Microbulbifer hydrolyticus</name>
    <dbReference type="NCBI Taxonomy" id="48074"/>
    <lineage>
        <taxon>Bacteria</taxon>
        <taxon>Pseudomonadati</taxon>
        <taxon>Pseudomonadota</taxon>
        <taxon>Gammaproteobacteria</taxon>
        <taxon>Cellvibrionales</taxon>
        <taxon>Microbulbiferaceae</taxon>
        <taxon>Microbulbifer</taxon>
    </lineage>
</organism>
<dbReference type="OrthoDB" id="9802901at2"/>
<evidence type="ECO:0000313" key="1">
    <source>
        <dbReference type="EMBL" id="MBB5211468.1"/>
    </source>
</evidence>
<dbReference type="AlphaFoldDB" id="A0A6P1T7Z1"/>
<dbReference type="EMBL" id="JACHHR010000002">
    <property type="protein sequence ID" value="MBB5211468.1"/>
    <property type="molecule type" value="Genomic_DNA"/>
</dbReference>
<evidence type="ECO:0000313" key="2">
    <source>
        <dbReference type="EMBL" id="QHQ37780.1"/>
    </source>
</evidence>
<dbReference type="RefSeq" id="WP_161857118.1">
    <property type="nucleotide sequence ID" value="NZ_CP047491.1"/>
</dbReference>
<name>A0A6P1T7Z1_9GAMM</name>
<protein>
    <recommendedName>
        <fullName evidence="5">HNH endonuclease</fullName>
    </recommendedName>
</protein>
<dbReference type="EMBL" id="CP047491">
    <property type="protein sequence ID" value="QHQ37780.1"/>
    <property type="molecule type" value="Genomic_DNA"/>
</dbReference>
<proteinExistence type="predicted"/>
<gene>
    <name evidence="2" type="ORF">GTQ55_01435</name>
    <name evidence="1" type="ORF">HNQ53_001686</name>
</gene>
<evidence type="ECO:0000313" key="3">
    <source>
        <dbReference type="Proteomes" id="UP000464675"/>
    </source>
</evidence>
<dbReference type="Proteomes" id="UP000563601">
    <property type="component" value="Unassembled WGS sequence"/>
</dbReference>
<keyword evidence="3" id="KW-1185">Reference proteome</keyword>
<sequence length="264" mass="30873">MIELEQEVYSRIVPTSVRDVGRCYYCGCEAEACFDDFAPPKSSVSFYLNSGENCSFAVIPSCKECHGFLQPCRDGLLEIRKSFVNKCIKKKYRKALNIYERWSEEELENLSRTFSESVKAGIRLGEEAYLRLKFPGYEYEIDGTVFHARRRSVELFTVFGEEFDNYRNALQFAARTYRININVLKEWLVEHVANFDEAINAYFRHVEEEKLRKKKDKLCLEFAKTYKQNSNFVKGALDAYMDANPSLSMEECLQLIYKERVKKA</sequence>
<reference evidence="2 3" key="1">
    <citation type="submission" date="2020-01" db="EMBL/GenBank/DDBJ databases">
        <title>The possibility of degradation of plastic by Microbulbifer hydrolyticus IRE-31.</title>
        <authorList>
            <person name="Liu L."/>
        </authorList>
    </citation>
    <scope>NUCLEOTIDE SEQUENCE [LARGE SCALE GENOMIC DNA]</scope>
    <source>
        <strain evidence="2 3">IRE-31</strain>
    </source>
</reference>
<accession>A0A6P1T7Z1</accession>
<dbReference type="Proteomes" id="UP000464675">
    <property type="component" value="Chromosome"/>
</dbReference>
<evidence type="ECO:0008006" key="5">
    <source>
        <dbReference type="Google" id="ProtNLM"/>
    </source>
</evidence>
<reference evidence="1 4" key="2">
    <citation type="submission" date="2020-08" db="EMBL/GenBank/DDBJ databases">
        <title>Genomic Encyclopedia of Type Strains, Phase IV (KMG-IV): sequencing the most valuable type-strain genomes for metagenomic binning, comparative biology and taxonomic classification.</title>
        <authorList>
            <person name="Goeker M."/>
        </authorList>
    </citation>
    <scope>NUCLEOTIDE SEQUENCE [LARGE SCALE GENOMIC DNA]</scope>
    <source>
        <strain evidence="1 4">DSM 11525</strain>
    </source>
</reference>
<evidence type="ECO:0000313" key="4">
    <source>
        <dbReference type="Proteomes" id="UP000563601"/>
    </source>
</evidence>